<dbReference type="InterPro" id="IPR013708">
    <property type="entry name" value="Shikimate_DH-bd_N"/>
</dbReference>
<dbReference type="PANTHER" id="PTHR21089">
    <property type="entry name" value="SHIKIMATE DEHYDROGENASE"/>
    <property type="match status" value="1"/>
</dbReference>
<dbReference type="Pfam" id="PF18317">
    <property type="entry name" value="SDH_C"/>
    <property type="match status" value="1"/>
</dbReference>
<feature type="binding site" evidence="8">
    <location>
        <position position="93"/>
    </location>
    <ligand>
        <name>shikimate</name>
        <dbReference type="ChEBI" id="CHEBI:36208"/>
    </ligand>
</feature>
<dbReference type="Proteomes" id="UP001177341">
    <property type="component" value="Unassembled WGS sequence"/>
</dbReference>
<evidence type="ECO:0000313" key="12">
    <source>
        <dbReference type="EMBL" id="MDP2522785.1"/>
    </source>
</evidence>
<dbReference type="CDD" id="cd01065">
    <property type="entry name" value="NAD_bind_Shikimate_DH"/>
    <property type="match status" value="1"/>
</dbReference>
<evidence type="ECO:0000256" key="6">
    <source>
        <dbReference type="ARBA" id="ARBA00023141"/>
    </source>
</evidence>
<comment type="similarity">
    <text evidence="8">Belongs to the shikimate dehydrogenase family.</text>
</comment>
<keyword evidence="5 8" id="KW-0560">Oxidoreductase</keyword>
<protein>
    <recommendedName>
        <fullName evidence="2 8">Shikimate dehydrogenase (NADP(+))</fullName>
        <shortName evidence="8">SDH</shortName>
        <ecNumber evidence="2 8">1.1.1.25</ecNumber>
    </recommendedName>
</protein>
<evidence type="ECO:0000259" key="9">
    <source>
        <dbReference type="Pfam" id="PF01488"/>
    </source>
</evidence>
<feature type="domain" description="Shikimate dehydrogenase substrate binding N-terminal" evidence="10">
    <location>
        <begin position="25"/>
        <end position="95"/>
    </location>
</feature>
<keyword evidence="13" id="KW-1185">Reference proteome</keyword>
<evidence type="ECO:0000313" key="13">
    <source>
        <dbReference type="Proteomes" id="UP001177341"/>
    </source>
</evidence>
<dbReference type="EMBL" id="JAUYVO010000005">
    <property type="protein sequence ID" value="MDP2522785.1"/>
    <property type="molecule type" value="Genomic_DNA"/>
</dbReference>
<dbReference type="HAMAP" id="MF_00222">
    <property type="entry name" value="Shikimate_DH_AroE"/>
    <property type="match status" value="1"/>
</dbReference>
<feature type="binding site" evidence="8">
    <location>
        <begin position="131"/>
        <end position="135"/>
    </location>
    <ligand>
        <name>NADP(+)</name>
        <dbReference type="ChEBI" id="CHEBI:58349"/>
    </ligand>
</feature>
<dbReference type="Pfam" id="PF01488">
    <property type="entry name" value="Shikimate_DH"/>
    <property type="match status" value="1"/>
</dbReference>
<feature type="binding site" evidence="8">
    <location>
        <position position="108"/>
    </location>
    <ligand>
        <name>shikimate</name>
        <dbReference type="ChEBI" id="CHEBI:36208"/>
    </ligand>
</feature>
<feature type="domain" description="SDH C-terminal" evidence="11">
    <location>
        <begin position="249"/>
        <end position="279"/>
    </location>
</feature>
<dbReference type="PANTHER" id="PTHR21089:SF1">
    <property type="entry name" value="BIFUNCTIONAL 3-DEHYDROQUINATE DEHYDRATASE_SHIKIMATE DEHYDROGENASE, CHLOROPLASTIC"/>
    <property type="match status" value="1"/>
</dbReference>
<dbReference type="InterPro" id="IPR041121">
    <property type="entry name" value="SDH_C"/>
</dbReference>
<name>A0ABT9EUP4_9GAMM</name>
<organism evidence="12 13">
    <name type="scientific">Neptunomonas phycophila</name>
    <dbReference type="NCBI Taxonomy" id="1572645"/>
    <lineage>
        <taxon>Bacteria</taxon>
        <taxon>Pseudomonadati</taxon>
        <taxon>Pseudomonadota</taxon>
        <taxon>Gammaproteobacteria</taxon>
        <taxon>Oceanospirillales</taxon>
        <taxon>Oceanospirillaceae</taxon>
        <taxon>Neptunomonas</taxon>
    </lineage>
</organism>
<evidence type="ECO:0000259" key="11">
    <source>
        <dbReference type="Pfam" id="PF18317"/>
    </source>
</evidence>
<evidence type="ECO:0000256" key="1">
    <source>
        <dbReference type="ARBA" id="ARBA00004871"/>
    </source>
</evidence>
<dbReference type="Gene3D" id="3.40.50.10860">
    <property type="entry name" value="Leucine Dehydrogenase, chain A, domain 1"/>
    <property type="match status" value="1"/>
</dbReference>
<dbReference type="SUPFAM" id="SSF53223">
    <property type="entry name" value="Aminoacid dehydrogenase-like, N-terminal domain"/>
    <property type="match status" value="1"/>
</dbReference>
<dbReference type="InterPro" id="IPR006151">
    <property type="entry name" value="Shikm_DH/Glu-tRNA_Rdtase"/>
</dbReference>
<comment type="function">
    <text evidence="8">Involved in the biosynthesis of the chorismate, which leads to the biosynthesis of aromatic amino acids. Catalyzes the reversible NADPH linked reduction of 3-dehydroshikimate (DHSA) to yield shikimate (SA).</text>
</comment>
<feature type="binding site" evidence="8">
    <location>
        <position position="256"/>
    </location>
    <ligand>
        <name>shikimate</name>
        <dbReference type="ChEBI" id="CHEBI:36208"/>
    </ligand>
</feature>
<accession>A0ABT9EUP4</accession>
<evidence type="ECO:0000256" key="8">
    <source>
        <dbReference type="HAMAP-Rule" id="MF_00222"/>
    </source>
</evidence>
<gene>
    <name evidence="8 12" type="primary">aroE</name>
    <name evidence="12" type="ORF">Q8W30_09420</name>
</gene>
<evidence type="ECO:0000256" key="7">
    <source>
        <dbReference type="ARBA" id="ARBA00049442"/>
    </source>
</evidence>
<dbReference type="Gene3D" id="3.40.50.720">
    <property type="entry name" value="NAD(P)-binding Rossmann-like Domain"/>
    <property type="match status" value="1"/>
</dbReference>
<dbReference type="InterPro" id="IPR022893">
    <property type="entry name" value="Shikimate_DH_fam"/>
</dbReference>
<comment type="caution">
    <text evidence="8">Lacks conserved residue(s) required for the propagation of feature annotation.</text>
</comment>
<keyword evidence="6 8" id="KW-0057">Aromatic amino acid biosynthesis</keyword>
<dbReference type="Pfam" id="PF08501">
    <property type="entry name" value="Shikimate_dh_N"/>
    <property type="match status" value="1"/>
</dbReference>
<proteinExistence type="inferred from homology"/>
<dbReference type="InterPro" id="IPR011342">
    <property type="entry name" value="Shikimate_DH"/>
</dbReference>
<reference evidence="12" key="1">
    <citation type="submission" date="2023-07" db="EMBL/GenBank/DDBJ databases">
        <title>Genome content predicts the carbon catabolic preferences of heterotrophic bacteria.</title>
        <authorList>
            <person name="Gralka M."/>
        </authorList>
    </citation>
    <scope>NUCLEOTIDE SEQUENCE</scope>
    <source>
        <strain evidence="12">5G01</strain>
    </source>
</reference>
<comment type="caution">
    <text evidence="12">The sequence shown here is derived from an EMBL/GenBank/DDBJ whole genome shotgun (WGS) entry which is preliminary data.</text>
</comment>
<feature type="binding site" evidence="8">
    <location>
        <position position="249"/>
    </location>
    <ligand>
        <name>NADP(+)</name>
        <dbReference type="ChEBI" id="CHEBI:58349"/>
    </ligand>
</feature>
<feature type="domain" description="Quinate/shikimate 5-dehydrogenase/glutamyl-tRNA reductase" evidence="9">
    <location>
        <begin position="122"/>
        <end position="174"/>
    </location>
</feature>
<evidence type="ECO:0000256" key="2">
    <source>
        <dbReference type="ARBA" id="ARBA00012962"/>
    </source>
</evidence>
<sequence>MMSQNFLSTLTGSFAQPAMENPTGVVMEAAFKHHQLNWRYINCEIAPASLKEAAAGAKAMQWRGFNCSIPHKINIIEHLDGLGQSAKIIGAVNTVINNNGKLIGENTDGRGFVESIKDTIDPADKHIVLFGAGGAARAVAVELALAGAKQLTIVNRSIEKAQGLCDLIEQHTSAAASPVAWENTYSIPSTTHLVINATSIGLYPDVDATLDIDTTSITSNMVVADGIFNPPQTQLIQSANANGCKTVPGIGMLVQQGAIAFEYWTGIKPNIEVMEKALREALEIAD</sequence>
<evidence type="ECO:0000256" key="3">
    <source>
        <dbReference type="ARBA" id="ARBA00022605"/>
    </source>
</evidence>
<evidence type="ECO:0000256" key="5">
    <source>
        <dbReference type="ARBA" id="ARBA00023002"/>
    </source>
</evidence>
<evidence type="ECO:0000256" key="4">
    <source>
        <dbReference type="ARBA" id="ARBA00022857"/>
    </source>
</evidence>
<dbReference type="InterPro" id="IPR036291">
    <property type="entry name" value="NAD(P)-bd_dom_sf"/>
</dbReference>
<dbReference type="SUPFAM" id="SSF51735">
    <property type="entry name" value="NAD(P)-binding Rossmann-fold domains"/>
    <property type="match status" value="1"/>
</dbReference>
<dbReference type="InterPro" id="IPR046346">
    <property type="entry name" value="Aminoacid_DH-like_N_sf"/>
</dbReference>
<feature type="active site" description="Proton acceptor" evidence="8">
    <location>
        <position position="72"/>
    </location>
</feature>
<comment type="subunit">
    <text evidence="8">Homodimer.</text>
</comment>
<dbReference type="EC" id="1.1.1.25" evidence="2 8"/>
<dbReference type="RefSeq" id="WP_305450666.1">
    <property type="nucleotide sequence ID" value="NZ_JAUYVO010000005.1"/>
</dbReference>
<evidence type="ECO:0000259" key="10">
    <source>
        <dbReference type="Pfam" id="PF08501"/>
    </source>
</evidence>
<feature type="binding site" evidence="8">
    <location>
        <position position="68"/>
    </location>
    <ligand>
        <name>shikimate</name>
        <dbReference type="ChEBI" id="CHEBI:36208"/>
    </ligand>
</feature>
<dbReference type="GO" id="GO:0004764">
    <property type="term" value="F:shikimate 3-dehydrogenase (NADP+) activity"/>
    <property type="evidence" value="ECO:0007669"/>
    <property type="project" value="UniProtKB-EC"/>
</dbReference>
<keyword evidence="3 8" id="KW-0028">Amino-acid biosynthesis</keyword>
<feature type="binding site" evidence="8">
    <location>
        <position position="226"/>
    </location>
    <ligand>
        <name>NADP(+)</name>
        <dbReference type="ChEBI" id="CHEBI:58349"/>
    </ligand>
</feature>
<keyword evidence="4 8" id="KW-0521">NADP</keyword>
<comment type="catalytic activity">
    <reaction evidence="7 8">
        <text>shikimate + NADP(+) = 3-dehydroshikimate + NADPH + H(+)</text>
        <dbReference type="Rhea" id="RHEA:17737"/>
        <dbReference type="ChEBI" id="CHEBI:15378"/>
        <dbReference type="ChEBI" id="CHEBI:16630"/>
        <dbReference type="ChEBI" id="CHEBI:36208"/>
        <dbReference type="ChEBI" id="CHEBI:57783"/>
        <dbReference type="ChEBI" id="CHEBI:58349"/>
        <dbReference type="EC" id="1.1.1.25"/>
    </reaction>
</comment>
<dbReference type="NCBIfam" id="TIGR00507">
    <property type="entry name" value="aroE"/>
    <property type="match status" value="1"/>
</dbReference>
<comment type="pathway">
    <text evidence="1 8">Metabolic intermediate biosynthesis; chorismate biosynthesis; chorismate from D-erythrose 4-phosphate and phosphoenolpyruvate: step 4/7.</text>
</comment>